<dbReference type="Pfam" id="PF08666">
    <property type="entry name" value="SAF"/>
    <property type="match status" value="1"/>
</dbReference>
<feature type="domain" description="SAF" evidence="3">
    <location>
        <begin position="11"/>
        <end position="82"/>
    </location>
</feature>
<organism evidence="4 5">
    <name type="scientific">Caproiciproducens galactitolivorans</name>
    <dbReference type="NCBI Taxonomy" id="642589"/>
    <lineage>
        <taxon>Bacteria</taxon>
        <taxon>Bacillati</taxon>
        <taxon>Bacillota</taxon>
        <taxon>Clostridia</taxon>
        <taxon>Eubacteriales</taxon>
        <taxon>Acutalibacteraceae</taxon>
        <taxon>Caproiciproducens</taxon>
    </lineage>
</organism>
<dbReference type="CDD" id="cd11613">
    <property type="entry name" value="SAF_AH_GD"/>
    <property type="match status" value="1"/>
</dbReference>
<sequence>MEDSIRIHKDDNVAVALHELKKGDCVFASGFKIAASETIPAGHKIALAEIPQGAPVIKYRFPIGSASVPIAQGAWVHTHNVKSRLGNLLEYRYQPDFKELAKMPAAPFLGYRRENGRVGIRNEVWIIPTVGCVNAVAKQIEDHAQKFLSPEIDGIFSYSHPYGCSQLGDDQRNTQKILCGLINHPNAAGVLVLGLGCENNSIAKMKKVLGNYNADRVKFLICQDCVDEVEAGTKLVGELCRYAREFRREPFGANELVVGLKCGGSDGFSGITANAVTGAFSDLLVSQGGTTLLTEVPEMFGAEQILMQRCRNEEVFEKTVSLINGFKSYFKRYGQKVDENPSPGNKAGGITTLEDKSLGCVQKAGSAPVEDVLDYGERVERHGLNLLQGPGNDLVAACALAASGANLILFTTGRGTPFGCPVPTVKIASNSALAAHKSHWIDFDAGRLLSGESLPALSQELFELVLSIAAGTVRTKSEALDKRELAIFKDGVTL</sequence>
<comment type="caution">
    <text evidence="4">The sequence shown here is derived from an EMBL/GenBank/DDBJ whole genome shotgun (WGS) entry which is preliminary data.</text>
</comment>
<evidence type="ECO:0000256" key="1">
    <source>
        <dbReference type="ARBA" id="ARBA00010986"/>
    </source>
</evidence>
<evidence type="ECO:0000313" key="5">
    <source>
        <dbReference type="Proteomes" id="UP000297714"/>
    </source>
</evidence>
<dbReference type="Pfam" id="PF04295">
    <property type="entry name" value="GD_AH_second"/>
    <property type="match status" value="1"/>
</dbReference>
<dbReference type="EMBL" id="SRMQ01000003">
    <property type="protein sequence ID" value="TGJ76979.1"/>
    <property type="molecule type" value="Genomic_DNA"/>
</dbReference>
<dbReference type="InterPro" id="IPR013974">
    <property type="entry name" value="SAF"/>
</dbReference>
<keyword evidence="5" id="KW-1185">Reference proteome</keyword>
<dbReference type="Proteomes" id="UP000297714">
    <property type="component" value="Unassembled WGS sequence"/>
</dbReference>
<dbReference type="Pfam" id="PF20629">
    <property type="entry name" value="GD_AH_C"/>
    <property type="match status" value="1"/>
</dbReference>
<dbReference type="InterPro" id="IPR048332">
    <property type="entry name" value="GD_AH_C"/>
</dbReference>
<dbReference type="SMART" id="SM00858">
    <property type="entry name" value="SAF"/>
    <property type="match status" value="1"/>
</dbReference>
<dbReference type="Gene3D" id="2.30.130.110">
    <property type="match status" value="1"/>
</dbReference>
<dbReference type="OrthoDB" id="9804574at2"/>
<dbReference type="InterPro" id="IPR052172">
    <property type="entry name" value="UxaA_altronate/galactarate_dh"/>
</dbReference>
<dbReference type="PANTHER" id="PTHR30536:SF5">
    <property type="entry name" value="ALTRONATE DEHYDRATASE"/>
    <property type="match status" value="1"/>
</dbReference>
<comment type="similarity">
    <text evidence="1">Belongs to the UxaA family.</text>
</comment>
<reference evidence="4 5" key="1">
    <citation type="submission" date="2019-04" db="EMBL/GenBank/DDBJ databases">
        <authorList>
            <person name="Poehlein A."/>
            <person name="Bengelsdorf F.R."/>
            <person name="Duerre P."/>
            <person name="Daniel R."/>
        </authorList>
    </citation>
    <scope>NUCLEOTIDE SEQUENCE [LARGE SCALE GENOMIC DNA]</scope>
    <source>
        <strain evidence="4 5">BS-1</strain>
    </source>
</reference>
<dbReference type="GO" id="GO:0008789">
    <property type="term" value="F:altronate dehydratase activity"/>
    <property type="evidence" value="ECO:0007669"/>
    <property type="project" value="UniProtKB-EC"/>
</dbReference>
<evidence type="ECO:0000256" key="2">
    <source>
        <dbReference type="ARBA" id="ARBA00023239"/>
    </source>
</evidence>
<dbReference type="EC" id="4.2.1.7" evidence="4"/>
<dbReference type="RefSeq" id="WP_135658509.1">
    <property type="nucleotide sequence ID" value="NZ_SRMQ01000003.1"/>
</dbReference>
<dbReference type="AlphaFoldDB" id="A0A4Z0XZE6"/>
<proteinExistence type="inferred from homology"/>
<dbReference type="PANTHER" id="PTHR30536">
    <property type="entry name" value="ALTRONATE/GALACTARATE DEHYDRATASE"/>
    <property type="match status" value="1"/>
</dbReference>
<accession>A0A4Z0XZE6</accession>
<keyword evidence="2 4" id="KW-0456">Lyase</keyword>
<dbReference type="GO" id="GO:0019698">
    <property type="term" value="P:D-galacturonate catabolic process"/>
    <property type="evidence" value="ECO:0007669"/>
    <property type="project" value="TreeGrafter"/>
</dbReference>
<gene>
    <name evidence="4" type="primary">uxaA</name>
    <name evidence="4" type="ORF">CAGA_10520</name>
</gene>
<dbReference type="InterPro" id="IPR007392">
    <property type="entry name" value="GD_AH_second"/>
</dbReference>
<name>A0A4Z0XZE6_9FIRM</name>
<evidence type="ECO:0000259" key="3">
    <source>
        <dbReference type="SMART" id="SM00858"/>
    </source>
</evidence>
<evidence type="ECO:0000313" key="4">
    <source>
        <dbReference type="EMBL" id="TGJ76979.1"/>
    </source>
</evidence>
<dbReference type="InterPro" id="IPR044144">
    <property type="entry name" value="SAF_UxaA/GarD"/>
</dbReference>
<protein>
    <submittedName>
        <fullName evidence="4">Altronate dehydratase</fullName>
        <ecNumber evidence="4">4.2.1.7</ecNumber>
    </submittedName>
</protein>